<dbReference type="PROSITE" id="PS50926">
    <property type="entry name" value="TRAM"/>
    <property type="match status" value="1"/>
</dbReference>
<dbReference type="InterPro" id="IPR005839">
    <property type="entry name" value="Methylthiotransferase"/>
</dbReference>
<keyword evidence="14" id="KW-1185">Reference proteome</keyword>
<dbReference type="InterPro" id="IPR023404">
    <property type="entry name" value="rSAM_horseshoe"/>
</dbReference>
<dbReference type="GO" id="GO:0035597">
    <property type="term" value="F:tRNA-2-methylthio-N(6)-dimethylallyladenosine(37) synthase activity"/>
    <property type="evidence" value="ECO:0007669"/>
    <property type="project" value="UniProtKB-EC"/>
</dbReference>
<keyword evidence="5" id="KW-0949">S-adenosyl-L-methionine</keyword>
<evidence type="ECO:0000259" key="12">
    <source>
        <dbReference type="PROSITE" id="PS51918"/>
    </source>
</evidence>
<dbReference type="EMBL" id="CP123443">
    <property type="protein sequence ID" value="WGK69678.1"/>
    <property type="molecule type" value="Genomic_DNA"/>
</dbReference>
<evidence type="ECO:0000256" key="6">
    <source>
        <dbReference type="ARBA" id="ARBA00022723"/>
    </source>
</evidence>
<evidence type="ECO:0000256" key="3">
    <source>
        <dbReference type="ARBA" id="ARBA00022485"/>
    </source>
</evidence>
<dbReference type="InterPro" id="IPR002792">
    <property type="entry name" value="TRAM_dom"/>
</dbReference>
<evidence type="ECO:0000256" key="7">
    <source>
        <dbReference type="ARBA" id="ARBA00023004"/>
    </source>
</evidence>
<keyword evidence="6" id="KW-0479">Metal-binding</keyword>
<accession>A0ABY8MIF6</accession>
<evidence type="ECO:0000313" key="14">
    <source>
        <dbReference type="Proteomes" id="UP001228690"/>
    </source>
</evidence>
<evidence type="ECO:0000256" key="8">
    <source>
        <dbReference type="ARBA" id="ARBA00023014"/>
    </source>
</evidence>
<dbReference type="PANTHER" id="PTHR43020:SF2">
    <property type="entry name" value="MITOCHONDRIAL TRNA METHYLTHIOTRANSFERASE CDK5RAP1"/>
    <property type="match status" value="1"/>
</dbReference>
<organism evidence="13 14">
    <name type="scientific">Candidatus Haliotispira prima</name>
    <dbReference type="NCBI Taxonomy" id="3034016"/>
    <lineage>
        <taxon>Bacteria</taxon>
        <taxon>Pseudomonadati</taxon>
        <taxon>Spirochaetota</taxon>
        <taxon>Spirochaetia</taxon>
        <taxon>Spirochaetales</taxon>
        <taxon>Spirochaetaceae</taxon>
        <taxon>Candidatus Haliotispira</taxon>
    </lineage>
</organism>
<dbReference type="InterPro" id="IPR038135">
    <property type="entry name" value="Methylthiotransferase_N_sf"/>
</dbReference>
<dbReference type="SUPFAM" id="SSF102114">
    <property type="entry name" value="Radical SAM enzymes"/>
    <property type="match status" value="1"/>
</dbReference>
<dbReference type="InterPro" id="IPR013848">
    <property type="entry name" value="Methylthiotransferase_N"/>
</dbReference>
<evidence type="ECO:0000256" key="5">
    <source>
        <dbReference type="ARBA" id="ARBA00022691"/>
    </source>
</evidence>
<feature type="domain" description="MTTase N-terminal" evidence="11">
    <location>
        <begin position="7"/>
        <end position="122"/>
    </location>
</feature>
<dbReference type="Proteomes" id="UP001228690">
    <property type="component" value="Chromosome"/>
</dbReference>
<reference evidence="13 14" key="1">
    <citation type="submission" date="2023-04" db="EMBL/GenBank/DDBJ databases">
        <title>Spirochaete genome identified in red abalone sample constitutes a novel genus.</title>
        <authorList>
            <person name="Sharma S.P."/>
            <person name="Purcell C.M."/>
            <person name="Hyde J.R."/>
            <person name="Severin A.J."/>
        </authorList>
    </citation>
    <scope>NUCLEOTIDE SEQUENCE [LARGE SCALE GENOMIC DNA]</scope>
    <source>
        <strain evidence="13 14">SP-2023</strain>
    </source>
</reference>
<dbReference type="PROSITE" id="PS51918">
    <property type="entry name" value="RADICAL_SAM"/>
    <property type="match status" value="1"/>
</dbReference>
<dbReference type="InterPro" id="IPR007197">
    <property type="entry name" value="rSAM"/>
</dbReference>
<dbReference type="PROSITE" id="PS01278">
    <property type="entry name" value="MTTASE_RADICAL"/>
    <property type="match status" value="1"/>
</dbReference>
<dbReference type="PROSITE" id="PS51449">
    <property type="entry name" value="MTTASE_N"/>
    <property type="match status" value="1"/>
</dbReference>
<sequence length="463" mass="53216">MLETLDKTFWIENYGCQMNLAEANALENDLAHMGWQQAPGEDAAQAVILNSCSVRISAENRLWSRLIHFSAMKQHRNFCLIVMGCMAERLEEDIPQRCPAVDHVVGSMAKDQIPAIIAENFGTAQAGPQSKLPAKQTGLPTPEILKQKVLKKEEYSFFKDHSSHNSVQGMIPIMHGCDNFCSYCIIPFVRGKEVSRPAAEVLAEAQQQQQKGYKDITLIGQNVNSYNHEGTDFNELLRILLRETDIPRIRFITPHPTDFGDEFIELIAGDKRICNHVHLPLQHASDRVLEDMNRGYTLQWYRSLVLRLRRAVPDVSLTADLMVGFAGETEDDLQMLLDYVEEVRYDSAFTYYYNPIPGTPAFDRDDLIPEEVQKERLYRLQQIQDRITLENLHKRVGLTEEVLVEGPSKQKSDELLCRNEYNQMVIFPIPQEIQRRNQNLTNTFVRVQTQELRGRTLWGQMLH</sequence>
<dbReference type="EC" id="2.8.4.3" evidence="9"/>
<evidence type="ECO:0000259" key="10">
    <source>
        <dbReference type="PROSITE" id="PS50926"/>
    </source>
</evidence>
<keyword evidence="8" id="KW-0411">Iron-sulfur</keyword>
<dbReference type="SFLD" id="SFLDS00029">
    <property type="entry name" value="Radical_SAM"/>
    <property type="match status" value="1"/>
</dbReference>
<evidence type="ECO:0000256" key="4">
    <source>
        <dbReference type="ARBA" id="ARBA00022679"/>
    </source>
</evidence>
<feature type="domain" description="Radical SAM core" evidence="12">
    <location>
        <begin position="163"/>
        <end position="390"/>
    </location>
</feature>
<dbReference type="PANTHER" id="PTHR43020">
    <property type="entry name" value="CDK5 REGULATORY SUBUNIT-ASSOCIATED PROTEIN 1"/>
    <property type="match status" value="1"/>
</dbReference>
<evidence type="ECO:0000313" key="13">
    <source>
        <dbReference type="EMBL" id="WGK69678.1"/>
    </source>
</evidence>
<protein>
    <recommendedName>
        <fullName evidence="9">tRNA-2-methylthio-N(6)-dimethylallyladenosine synthase</fullName>
        <ecNumber evidence="9">2.8.4.3</ecNumber>
    </recommendedName>
</protein>
<dbReference type="NCBIfam" id="TIGR00089">
    <property type="entry name" value="MiaB/RimO family radical SAM methylthiotransferase"/>
    <property type="match status" value="1"/>
</dbReference>
<keyword evidence="7" id="KW-0408">Iron</keyword>
<dbReference type="Pfam" id="PF04055">
    <property type="entry name" value="Radical_SAM"/>
    <property type="match status" value="1"/>
</dbReference>
<dbReference type="SFLD" id="SFLDG01082">
    <property type="entry name" value="B12-binding_domain_containing"/>
    <property type="match status" value="1"/>
</dbReference>
<dbReference type="InterPro" id="IPR020612">
    <property type="entry name" value="Methylthiotransferase_CS"/>
</dbReference>
<evidence type="ECO:0000256" key="1">
    <source>
        <dbReference type="ARBA" id="ARBA00001966"/>
    </source>
</evidence>
<gene>
    <name evidence="13" type="primary">miaB</name>
    <name evidence="13" type="ORF">P0082_02100</name>
</gene>
<name>A0ABY8MIF6_9SPIO</name>
<comment type="function">
    <text evidence="2">Catalyzes the methylthiolation of N6-(dimethylallyl)adenosine (i(6)A), leading to the formation of 2-methylthio-N6-(dimethylallyl)adenosine (ms(2)i(6)A) at position 37 in tRNAs that read codons beginning with uridine.</text>
</comment>
<dbReference type="SFLD" id="SFLDG01061">
    <property type="entry name" value="methylthiotransferase"/>
    <property type="match status" value="1"/>
</dbReference>
<dbReference type="NCBIfam" id="TIGR01574">
    <property type="entry name" value="miaB-methiolase"/>
    <property type="match status" value="1"/>
</dbReference>
<dbReference type="InterPro" id="IPR006638">
    <property type="entry name" value="Elp3/MiaA/NifB-like_rSAM"/>
</dbReference>
<dbReference type="SMART" id="SM00729">
    <property type="entry name" value="Elp3"/>
    <property type="match status" value="1"/>
</dbReference>
<dbReference type="CDD" id="cd01335">
    <property type="entry name" value="Radical_SAM"/>
    <property type="match status" value="1"/>
</dbReference>
<proteinExistence type="predicted"/>
<comment type="cofactor">
    <cofactor evidence="1">
        <name>[4Fe-4S] cluster</name>
        <dbReference type="ChEBI" id="CHEBI:49883"/>
    </cofactor>
</comment>
<evidence type="ECO:0000256" key="2">
    <source>
        <dbReference type="ARBA" id="ARBA00003234"/>
    </source>
</evidence>
<keyword evidence="3" id="KW-0004">4Fe-4S</keyword>
<keyword evidence="4 13" id="KW-0808">Transferase</keyword>
<dbReference type="RefSeq" id="WP_326927864.1">
    <property type="nucleotide sequence ID" value="NZ_CP123443.1"/>
</dbReference>
<feature type="domain" description="TRAM" evidence="10">
    <location>
        <begin position="393"/>
        <end position="463"/>
    </location>
</feature>
<evidence type="ECO:0000259" key="11">
    <source>
        <dbReference type="PROSITE" id="PS51449"/>
    </source>
</evidence>
<dbReference type="Pfam" id="PF00919">
    <property type="entry name" value="UPF0004"/>
    <property type="match status" value="1"/>
</dbReference>
<evidence type="ECO:0000256" key="9">
    <source>
        <dbReference type="ARBA" id="ARBA00033765"/>
    </source>
</evidence>
<dbReference type="InterPro" id="IPR058240">
    <property type="entry name" value="rSAM_sf"/>
</dbReference>
<dbReference type="Gene3D" id="3.40.50.12160">
    <property type="entry name" value="Methylthiotransferase, N-terminal domain"/>
    <property type="match status" value="1"/>
</dbReference>
<dbReference type="Gene3D" id="3.80.30.20">
    <property type="entry name" value="tm_1862 like domain"/>
    <property type="match status" value="1"/>
</dbReference>